<dbReference type="RefSeq" id="WP_268043080.1">
    <property type="nucleotide sequence ID" value="NZ_CP104064.1"/>
</dbReference>
<dbReference type="Pfam" id="PF08838">
    <property type="entry name" value="DUF1811"/>
    <property type="match status" value="1"/>
</dbReference>
<keyword evidence="2" id="KW-1185">Reference proteome</keyword>
<sequence length="109" mass="12675">MLYSDMSKEQLQAEMKELQRKGQRAFDEENWSEYEIHMTKWYLAASYAMLPDVTIETGRTYRIAEEYDRLTVTGLEGVMAWGIRQSTGETTAIPIARLEEYDDEGDFSS</sequence>
<reference evidence="1" key="1">
    <citation type="submission" date="2022-08" db="EMBL/GenBank/DDBJ databases">
        <title>Alicyclobacillus dauci DSM2870, complete genome.</title>
        <authorList>
            <person name="Wang Q."/>
            <person name="Cai R."/>
            <person name="Wang Z."/>
        </authorList>
    </citation>
    <scope>NUCLEOTIDE SEQUENCE</scope>
    <source>
        <strain evidence="1">DSM 28700</strain>
    </source>
</reference>
<name>A0ABY6YYU2_9BACL</name>
<dbReference type="Gene3D" id="1.10.287.880">
    <property type="entry name" value="Hypothetical protein YfhH domain"/>
    <property type="match status" value="1"/>
</dbReference>
<evidence type="ECO:0000313" key="1">
    <source>
        <dbReference type="EMBL" id="WAH35798.1"/>
    </source>
</evidence>
<evidence type="ECO:0000313" key="2">
    <source>
        <dbReference type="Proteomes" id="UP001164803"/>
    </source>
</evidence>
<protein>
    <submittedName>
        <fullName evidence="1">YfhH family protein</fullName>
    </submittedName>
</protein>
<gene>
    <name evidence="1" type="ORF">NZD86_16190</name>
</gene>
<accession>A0ABY6YYU2</accession>
<organism evidence="1 2">
    <name type="scientific">Alicyclobacillus dauci</name>
    <dbReference type="NCBI Taxonomy" id="1475485"/>
    <lineage>
        <taxon>Bacteria</taxon>
        <taxon>Bacillati</taxon>
        <taxon>Bacillota</taxon>
        <taxon>Bacilli</taxon>
        <taxon>Bacillales</taxon>
        <taxon>Alicyclobacillaceae</taxon>
        <taxon>Alicyclobacillus</taxon>
    </lineage>
</organism>
<proteinExistence type="predicted"/>
<dbReference type="SUPFAM" id="SSF101697">
    <property type="entry name" value="Hypothetical protein YfhH"/>
    <property type="match status" value="1"/>
</dbReference>
<dbReference type="InterPro" id="IPR036289">
    <property type="entry name" value="YfhH"/>
</dbReference>
<dbReference type="EMBL" id="CP104064">
    <property type="protein sequence ID" value="WAH35798.1"/>
    <property type="molecule type" value="Genomic_DNA"/>
</dbReference>
<dbReference type="InterPro" id="IPR014938">
    <property type="entry name" value="YfhH-like"/>
</dbReference>
<dbReference type="Gene3D" id="2.30.30.340">
    <property type="entry name" value="Hypothetical protein YfhH like domains"/>
    <property type="match status" value="1"/>
</dbReference>
<dbReference type="Proteomes" id="UP001164803">
    <property type="component" value="Chromosome"/>
</dbReference>